<comment type="caution">
    <text evidence="3">The sequence shown here is derived from an EMBL/GenBank/DDBJ whole genome shotgun (WGS) entry which is preliminary data.</text>
</comment>
<feature type="region of interest" description="Disordered" evidence="1">
    <location>
        <begin position="51"/>
        <end position="84"/>
    </location>
</feature>
<evidence type="ECO:0000256" key="2">
    <source>
        <dbReference type="SAM" id="SignalP"/>
    </source>
</evidence>
<dbReference type="EMBL" id="NKXS01002946">
    <property type="protein sequence ID" value="PIN11372.1"/>
    <property type="molecule type" value="Genomic_DNA"/>
</dbReference>
<sequence length="84" mass="9630">MRIHSPQIPFLLIILIILSTPHLSNCRDINRKPNKVEIASRSRFLFSWSFSVPSSEKSGNKENESSYYRVSHRKTPGGPNPLHN</sequence>
<accession>A0A2G9H1G2</accession>
<protein>
    <submittedName>
        <fullName evidence="3">Uncharacterized protein</fullName>
    </submittedName>
</protein>
<evidence type="ECO:0000256" key="1">
    <source>
        <dbReference type="SAM" id="MobiDB-lite"/>
    </source>
</evidence>
<dbReference type="PANTHER" id="PTHR35472">
    <property type="match status" value="1"/>
</dbReference>
<dbReference type="InterPro" id="IPR055317">
    <property type="entry name" value="CLE14-like"/>
</dbReference>
<gene>
    <name evidence="3" type="ORF">CDL12_16030</name>
</gene>
<reference evidence="4" key="1">
    <citation type="journal article" date="2018" name="Gigascience">
        <title>Genome assembly of the Pink Ipe (Handroanthus impetiginosus, Bignoniaceae), a highly valued, ecologically keystone Neotropical timber forest tree.</title>
        <authorList>
            <person name="Silva-Junior O.B."/>
            <person name="Grattapaglia D."/>
            <person name="Novaes E."/>
            <person name="Collevatti R.G."/>
        </authorList>
    </citation>
    <scope>NUCLEOTIDE SEQUENCE [LARGE SCALE GENOMIC DNA]</scope>
    <source>
        <strain evidence="4">cv. UFG-1</strain>
    </source>
</reference>
<evidence type="ECO:0000313" key="4">
    <source>
        <dbReference type="Proteomes" id="UP000231279"/>
    </source>
</evidence>
<feature type="signal peptide" evidence="2">
    <location>
        <begin position="1"/>
        <end position="26"/>
    </location>
</feature>
<feature type="chain" id="PRO_5013728750" evidence="2">
    <location>
        <begin position="27"/>
        <end position="84"/>
    </location>
</feature>
<name>A0A2G9H1G2_9LAMI</name>
<dbReference type="Proteomes" id="UP000231279">
    <property type="component" value="Unassembled WGS sequence"/>
</dbReference>
<proteinExistence type="predicted"/>
<organism evidence="3 4">
    <name type="scientific">Handroanthus impetiginosus</name>
    <dbReference type="NCBI Taxonomy" id="429701"/>
    <lineage>
        <taxon>Eukaryota</taxon>
        <taxon>Viridiplantae</taxon>
        <taxon>Streptophyta</taxon>
        <taxon>Embryophyta</taxon>
        <taxon>Tracheophyta</taxon>
        <taxon>Spermatophyta</taxon>
        <taxon>Magnoliopsida</taxon>
        <taxon>eudicotyledons</taxon>
        <taxon>Gunneridae</taxon>
        <taxon>Pentapetalae</taxon>
        <taxon>asterids</taxon>
        <taxon>lamiids</taxon>
        <taxon>Lamiales</taxon>
        <taxon>Bignoniaceae</taxon>
        <taxon>Crescentiina</taxon>
        <taxon>Tabebuia alliance</taxon>
        <taxon>Handroanthus</taxon>
    </lineage>
</organism>
<keyword evidence="4" id="KW-1185">Reference proteome</keyword>
<dbReference type="PANTHER" id="PTHR35472:SF4">
    <property type="entry name" value="DUF19 DOMAIN-CONTAINING PROTEIN"/>
    <property type="match status" value="1"/>
</dbReference>
<evidence type="ECO:0000313" key="3">
    <source>
        <dbReference type="EMBL" id="PIN11372.1"/>
    </source>
</evidence>
<keyword evidence="2" id="KW-0732">Signal</keyword>
<dbReference type="AlphaFoldDB" id="A0A2G9H1G2"/>